<dbReference type="STRING" id="133412.A0A1R1Y8W1"/>
<organism evidence="7 8">
    <name type="scientific">Smittium culicis</name>
    <dbReference type="NCBI Taxonomy" id="133412"/>
    <lineage>
        <taxon>Eukaryota</taxon>
        <taxon>Fungi</taxon>
        <taxon>Fungi incertae sedis</taxon>
        <taxon>Zoopagomycota</taxon>
        <taxon>Kickxellomycotina</taxon>
        <taxon>Harpellomycetes</taxon>
        <taxon>Harpellales</taxon>
        <taxon>Legeriomycetaceae</taxon>
        <taxon>Smittium</taxon>
    </lineage>
</organism>
<evidence type="ECO:0000256" key="3">
    <source>
        <dbReference type="ARBA" id="ARBA00022833"/>
    </source>
</evidence>
<feature type="compositionally biased region" description="Basic and acidic residues" evidence="5">
    <location>
        <begin position="1"/>
        <end position="30"/>
    </location>
</feature>
<dbReference type="Pfam" id="PF12171">
    <property type="entry name" value="zf-C2H2_jaz"/>
    <property type="match status" value="1"/>
</dbReference>
<dbReference type="EMBL" id="LSSN01000558">
    <property type="protein sequence ID" value="OMJ23333.1"/>
    <property type="molecule type" value="Genomic_DNA"/>
</dbReference>
<dbReference type="GO" id="GO:0008270">
    <property type="term" value="F:zinc ion binding"/>
    <property type="evidence" value="ECO:0007669"/>
    <property type="project" value="UniProtKB-KW"/>
</dbReference>
<dbReference type="Proteomes" id="UP000187283">
    <property type="component" value="Unassembled WGS sequence"/>
</dbReference>
<feature type="compositionally biased region" description="Low complexity" evidence="5">
    <location>
        <begin position="45"/>
        <end position="56"/>
    </location>
</feature>
<keyword evidence="4" id="KW-0539">Nucleus</keyword>
<evidence type="ECO:0000313" key="7">
    <source>
        <dbReference type="EMBL" id="OMJ23333.1"/>
    </source>
</evidence>
<feature type="domain" description="U1-type" evidence="6">
    <location>
        <begin position="110"/>
        <end position="144"/>
    </location>
</feature>
<evidence type="ECO:0000256" key="5">
    <source>
        <dbReference type="SAM" id="MobiDB-lite"/>
    </source>
</evidence>
<evidence type="ECO:0000256" key="2">
    <source>
        <dbReference type="ARBA" id="ARBA00022771"/>
    </source>
</evidence>
<dbReference type="GO" id="GO:0046540">
    <property type="term" value="C:U4/U6 x U5 tri-snRNP complex"/>
    <property type="evidence" value="ECO:0007669"/>
    <property type="project" value="TreeGrafter"/>
</dbReference>
<dbReference type="InterPro" id="IPR022755">
    <property type="entry name" value="Znf_C2H2_jaz"/>
</dbReference>
<accession>A0A1R1Y8W1</accession>
<feature type="compositionally biased region" description="Basic and acidic residues" evidence="5">
    <location>
        <begin position="64"/>
        <end position="89"/>
    </location>
</feature>
<feature type="region of interest" description="Disordered" evidence="5">
    <location>
        <begin position="201"/>
        <end position="225"/>
    </location>
</feature>
<gene>
    <name evidence="7" type="ORF">AYI70_g2331</name>
</gene>
<dbReference type="InterPro" id="IPR036236">
    <property type="entry name" value="Znf_C2H2_sf"/>
</dbReference>
<dbReference type="GO" id="GO:0003676">
    <property type="term" value="F:nucleic acid binding"/>
    <property type="evidence" value="ECO:0007669"/>
    <property type="project" value="InterPro"/>
</dbReference>
<protein>
    <submittedName>
        <fullName evidence="7">Zinc finger matrin-type protein 2</fullName>
    </submittedName>
</protein>
<name>A0A1R1Y8W1_9FUNG</name>
<evidence type="ECO:0000256" key="1">
    <source>
        <dbReference type="ARBA" id="ARBA00022723"/>
    </source>
</evidence>
<dbReference type="FunFam" id="3.30.160.60:FF:002461">
    <property type="entry name" value="Zinc finger matrin-type protein 2"/>
    <property type="match status" value="1"/>
</dbReference>
<dbReference type="PANTHER" id="PTHR45986:SF1">
    <property type="entry name" value="ZINC FINGER MATRIN-TYPE PROTEIN 2"/>
    <property type="match status" value="1"/>
</dbReference>
<dbReference type="GO" id="GO:0000398">
    <property type="term" value="P:mRNA splicing, via spliceosome"/>
    <property type="evidence" value="ECO:0007669"/>
    <property type="project" value="InterPro"/>
</dbReference>
<keyword evidence="1" id="KW-0479">Metal-binding</keyword>
<sequence>MSENKGYYKTDKNETSFRRTWDKEEYEKRARERSRRLKTGDEDSGSNSDNDPASSNSKKRRSKGKDDQPDAEKKVKKDLETLKSREERVNLSGMLGKVQVVQSSSIAAKQPGYYCKTCDVTIKDSISYLDHINGKKHLEKLNMSLKTSRDSISDVRAKLAAMKKKISEKEAKPEYDFEASINNTKLENELKLAKKKKRQQELKKLSSKNAQAENAEQTEISSIMG</sequence>
<proteinExistence type="predicted"/>
<evidence type="ECO:0000256" key="4">
    <source>
        <dbReference type="ARBA" id="ARBA00023242"/>
    </source>
</evidence>
<feature type="compositionally biased region" description="Polar residues" evidence="5">
    <location>
        <begin position="209"/>
        <end position="225"/>
    </location>
</feature>
<dbReference type="GO" id="GO:0005681">
    <property type="term" value="C:spliceosomal complex"/>
    <property type="evidence" value="ECO:0007669"/>
    <property type="project" value="InterPro"/>
</dbReference>
<dbReference type="SMART" id="SM00451">
    <property type="entry name" value="ZnF_U1"/>
    <property type="match status" value="1"/>
</dbReference>
<dbReference type="OrthoDB" id="30343at2759"/>
<dbReference type="PANTHER" id="PTHR45986">
    <property type="entry name" value="ZINC FINGER MATRIN-TYPE PROTEIN 2"/>
    <property type="match status" value="1"/>
</dbReference>
<keyword evidence="8" id="KW-1185">Reference proteome</keyword>
<evidence type="ECO:0000313" key="8">
    <source>
        <dbReference type="Proteomes" id="UP000187283"/>
    </source>
</evidence>
<dbReference type="InterPro" id="IPR040107">
    <property type="entry name" value="Snu23"/>
</dbReference>
<dbReference type="SUPFAM" id="SSF57667">
    <property type="entry name" value="beta-beta-alpha zinc fingers"/>
    <property type="match status" value="1"/>
</dbReference>
<feature type="region of interest" description="Disordered" evidence="5">
    <location>
        <begin position="1"/>
        <end position="89"/>
    </location>
</feature>
<evidence type="ECO:0000259" key="6">
    <source>
        <dbReference type="SMART" id="SM00451"/>
    </source>
</evidence>
<dbReference type="InterPro" id="IPR003604">
    <property type="entry name" value="Matrin/U1-like-C_Znf_C2H2"/>
</dbReference>
<keyword evidence="2" id="KW-0863">Zinc-finger</keyword>
<dbReference type="Gene3D" id="3.30.160.60">
    <property type="entry name" value="Classic Zinc Finger"/>
    <property type="match status" value="1"/>
</dbReference>
<dbReference type="AlphaFoldDB" id="A0A1R1Y8W1"/>
<keyword evidence="3" id="KW-0862">Zinc</keyword>
<reference evidence="7 8" key="1">
    <citation type="submission" date="2017-01" db="EMBL/GenBank/DDBJ databases">
        <authorList>
            <person name="Mah S.A."/>
            <person name="Swanson W.J."/>
            <person name="Moy G.W."/>
            <person name="Vacquier V.D."/>
        </authorList>
    </citation>
    <scope>NUCLEOTIDE SEQUENCE [LARGE SCALE GENOMIC DNA]</scope>
    <source>
        <strain evidence="7 8">GSMNP</strain>
    </source>
</reference>
<comment type="caution">
    <text evidence="7">The sequence shown here is derived from an EMBL/GenBank/DDBJ whole genome shotgun (WGS) entry which is preliminary data.</text>
</comment>